<dbReference type="Proteomes" id="UP000325577">
    <property type="component" value="Linkage Group LG13"/>
</dbReference>
<keyword evidence="3" id="KW-1185">Reference proteome</keyword>
<dbReference type="AlphaFoldDB" id="A0A5J5BAN3"/>
<reference evidence="2 3" key="1">
    <citation type="submission" date="2019-09" db="EMBL/GenBank/DDBJ databases">
        <title>A chromosome-level genome assembly of the Chinese tupelo Nyssa sinensis.</title>
        <authorList>
            <person name="Yang X."/>
            <person name="Kang M."/>
            <person name="Yang Y."/>
            <person name="Xiong H."/>
            <person name="Wang M."/>
            <person name="Zhang Z."/>
            <person name="Wang Z."/>
            <person name="Wu H."/>
            <person name="Ma T."/>
            <person name="Liu J."/>
            <person name="Xi Z."/>
        </authorList>
    </citation>
    <scope>NUCLEOTIDE SEQUENCE [LARGE SCALE GENOMIC DNA]</scope>
    <source>
        <strain evidence="2">J267</strain>
        <tissue evidence="2">Leaf</tissue>
    </source>
</reference>
<sequence>MRHLHHRERSLIVSWLLSQGKQNEDGNVPAMQSYGDVLRLRQFGHSITPACFAAELLYQLSMQQNFYPSLHGLTSLIFVSSPLLLALCASSLRFGQTENFV</sequence>
<name>A0A5J5BAN3_9ASTE</name>
<evidence type="ECO:0000256" key="1">
    <source>
        <dbReference type="SAM" id="Phobius"/>
    </source>
</evidence>
<keyword evidence="1" id="KW-0812">Transmembrane</keyword>
<accession>A0A5J5BAN3</accession>
<proteinExistence type="predicted"/>
<protein>
    <submittedName>
        <fullName evidence="2">Uncharacterized protein</fullName>
    </submittedName>
</protein>
<gene>
    <name evidence="2" type="ORF">F0562_024214</name>
</gene>
<organism evidence="2 3">
    <name type="scientific">Nyssa sinensis</name>
    <dbReference type="NCBI Taxonomy" id="561372"/>
    <lineage>
        <taxon>Eukaryota</taxon>
        <taxon>Viridiplantae</taxon>
        <taxon>Streptophyta</taxon>
        <taxon>Embryophyta</taxon>
        <taxon>Tracheophyta</taxon>
        <taxon>Spermatophyta</taxon>
        <taxon>Magnoliopsida</taxon>
        <taxon>eudicotyledons</taxon>
        <taxon>Gunneridae</taxon>
        <taxon>Pentapetalae</taxon>
        <taxon>asterids</taxon>
        <taxon>Cornales</taxon>
        <taxon>Nyssaceae</taxon>
        <taxon>Nyssa</taxon>
    </lineage>
</organism>
<dbReference type="EMBL" id="CM018036">
    <property type="protein sequence ID" value="KAA8540223.1"/>
    <property type="molecule type" value="Genomic_DNA"/>
</dbReference>
<evidence type="ECO:0000313" key="3">
    <source>
        <dbReference type="Proteomes" id="UP000325577"/>
    </source>
</evidence>
<evidence type="ECO:0000313" key="2">
    <source>
        <dbReference type="EMBL" id="KAA8540223.1"/>
    </source>
</evidence>
<feature type="transmembrane region" description="Helical" evidence="1">
    <location>
        <begin position="70"/>
        <end position="92"/>
    </location>
</feature>
<keyword evidence="1" id="KW-1133">Transmembrane helix</keyword>
<keyword evidence="1" id="KW-0472">Membrane</keyword>